<name>A0ABR4GUZ6_9EURO</name>
<evidence type="ECO:0000313" key="2">
    <source>
        <dbReference type="EMBL" id="KAL2802757.1"/>
    </source>
</evidence>
<sequence>MSVEDRISPTADKSGLEEGLSGEEKDRDGTNSEKSDTGSGQNHVQDQLSDNDIGNNSNGDAVLNAKPDGSDTRSQFELQPVSSSAALRKLQKTLSTVGTNSSRLDERRSQLRREKEDLEKRNQELEAKNEQMTKVIERLQSEIKFLEQAVEDADDQLKQVNELLKLQIDLP</sequence>
<dbReference type="SUPFAM" id="SSF90257">
    <property type="entry name" value="Myosin rod fragments"/>
    <property type="match status" value="1"/>
</dbReference>
<evidence type="ECO:0000313" key="3">
    <source>
        <dbReference type="Proteomes" id="UP001610334"/>
    </source>
</evidence>
<reference evidence="2 3" key="1">
    <citation type="submission" date="2024-07" db="EMBL/GenBank/DDBJ databases">
        <title>Section-level genome sequencing and comparative genomics of Aspergillus sections Usti and Cavernicolus.</title>
        <authorList>
            <consortium name="Lawrence Berkeley National Laboratory"/>
            <person name="Nybo J.L."/>
            <person name="Vesth T.C."/>
            <person name="Theobald S."/>
            <person name="Frisvad J.C."/>
            <person name="Larsen T.O."/>
            <person name="Kjaerboelling I."/>
            <person name="Rothschild-Mancinelli K."/>
            <person name="Lyhne E.K."/>
            <person name="Kogle M.E."/>
            <person name="Barry K."/>
            <person name="Clum A."/>
            <person name="Na H."/>
            <person name="Ledsgaard L."/>
            <person name="Lin J."/>
            <person name="Lipzen A."/>
            <person name="Kuo A."/>
            <person name="Riley R."/>
            <person name="Mondo S."/>
            <person name="Labutti K."/>
            <person name="Haridas S."/>
            <person name="Pangalinan J."/>
            <person name="Salamov A.A."/>
            <person name="Simmons B.A."/>
            <person name="Magnuson J.K."/>
            <person name="Chen J."/>
            <person name="Drula E."/>
            <person name="Henrissat B."/>
            <person name="Wiebenga A."/>
            <person name="Lubbers R.J."/>
            <person name="Gomes A.C."/>
            <person name="Makela M.R."/>
            <person name="Stajich J."/>
            <person name="Grigoriev I.V."/>
            <person name="Mortensen U.H."/>
            <person name="De Vries R.P."/>
            <person name="Baker S.E."/>
            <person name="Andersen M.R."/>
        </authorList>
    </citation>
    <scope>NUCLEOTIDE SEQUENCE [LARGE SCALE GENOMIC DNA]</scope>
    <source>
        <strain evidence="2 3">CBS 588.65</strain>
    </source>
</reference>
<proteinExistence type="predicted"/>
<accession>A0ABR4GUZ6</accession>
<protein>
    <submittedName>
        <fullName evidence="2">Uncharacterized protein</fullName>
    </submittedName>
</protein>
<feature type="compositionally biased region" description="Polar residues" evidence="1">
    <location>
        <begin position="92"/>
        <end position="102"/>
    </location>
</feature>
<dbReference type="Proteomes" id="UP001610334">
    <property type="component" value="Unassembled WGS sequence"/>
</dbReference>
<dbReference type="EMBL" id="JBFXLT010000165">
    <property type="protein sequence ID" value="KAL2802757.1"/>
    <property type="molecule type" value="Genomic_DNA"/>
</dbReference>
<feature type="region of interest" description="Disordered" evidence="1">
    <location>
        <begin position="1"/>
        <end position="121"/>
    </location>
</feature>
<feature type="compositionally biased region" description="Polar residues" evidence="1">
    <location>
        <begin position="72"/>
        <end position="85"/>
    </location>
</feature>
<feature type="compositionally biased region" description="Low complexity" evidence="1">
    <location>
        <begin position="50"/>
        <end position="60"/>
    </location>
</feature>
<feature type="compositionally biased region" description="Basic and acidic residues" evidence="1">
    <location>
        <begin position="22"/>
        <end position="36"/>
    </location>
</feature>
<keyword evidence="3" id="KW-1185">Reference proteome</keyword>
<comment type="caution">
    <text evidence="2">The sequence shown here is derived from an EMBL/GenBank/DDBJ whole genome shotgun (WGS) entry which is preliminary data.</text>
</comment>
<feature type="compositionally biased region" description="Polar residues" evidence="1">
    <location>
        <begin position="37"/>
        <end position="48"/>
    </location>
</feature>
<organism evidence="2 3">
    <name type="scientific">Aspergillus granulosus</name>
    <dbReference type="NCBI Taxonomy" id="176169"/>
    <lineage>
        <taxon>Eukaryota</taxon>
        <taxon>Fungi</taxon>
        <taxon>Dikarya</taxon>
        <taxon>Ascomycota</taxon>
        <taxon>Pezizomycotina</taxon>
        <taxon>Eurotiomycetes</taxon>
        <taxon>Eurotiomycetidae</taxon>
        <taxon>Eurotiales</taxon>
        <taxon>Aspergillaceae</taxon>
        <taxon>Aspergillus</taxon>
        <taxon>Aspergillus subgen. Nidulantes</taxon>
    </lineage>
</organism>
<feature type="compositionally biased region" description="Basic and acidic residues" evidence="1">
    <location>
        <begin position="103"/>
        <end position="121"/>
    </location>
</feature>
<evidence type="ECO:0000256" key="1">
    <source>
        <dbReference type="SAM" id="MobiDB-lite"/>
    </source>
</evidence>
<gene>
    <name evidence="2" type="ORF">BJX63DRAFT_437578</name>
</gene>